<evidence type="ECO:0000313" key="2">
    <source>
        <dbReference type="Proteomes" id="UP001501742"/>
    </source>
</evidence>
<dbReference type="RefSeq" id="WP_204606652.1">
    <property type="nucleotide sequence ID" value="NZ_BAAAJX010000005.1"/>
</dbReference>
<name>A0ABP4K2A8_9MICO</name>
<organism evidence="1 2">
    <name type="scientific">Curtobacterium herbarum</name>
    <dbReference type="NCBI Taxonomy" id="150122"/>
    <lineage>
        <taxon>Bacteria</taxon>
        <taxon>Bacillati</taxon>
        <taxon>Actinomycetota</taxon>
        <taxon>Actinomycetes</taxon>
        <taxon>Micrococcales</taxon>
        <taxon>Microbacteriaceae</taxon>
        <taxon>Curtobacterium</taxon>
    </lineage>
</organism>
<dbReference type="EMBL" id="BAAAJX010000005">
    <property type="protein sequence ID" value="GAA1492966.1"/>
    <property type="molecule type" value="Genomic_DNA"/>
</dbReference>
<accession>A0ABP4K2A8</accession>
<protein>
    <submittedName>
        <fullName evidence="1">Uncharacterized protein</fullName>
    </submittedName>
</protein>
<dbReference type="Proteomes" id="UP001501742">
    <property type="component" value="Unassembled WGS sequence"/>
</dbReference>
<sequence length="54" mass="5587">MATVNSDAGSAALVWARVATDAGGRIELDDLIAALGLSRSDLERELEAECLGGR</sequence>
<evidence type="ECO:0000313" key="1">
    <source>
        <dbReference type="EMBL" id="GAA1492966.1"/>
    </source>
</evidence>
<keyword evidence="2" id="KW-1185">Reference proteome</keyword>
<comment type="caution">
    <text evidence="1">The sequence shown here is derived from an EMBL/GenBank/DDBJ whole genome shotgun (WGS) entry which is preliminary data.</text>
</comment>
<gene>
    <name evidence="1" type="ORF">GCM10009627_13120</name>
</gene>
<proteinExistence type="predicted"/>
<reference evidence="2" key="1">
    <citation type="journal article" date="2019" name="Int. J. Syst. Evol. Microbiol.">
        <title>The Global Catalogue of Microorganisms (GCM) 10K type strain sequencing project: providing services to taxonomists for standard genome sequencing and annotation.</title>
        <authorList>
            <consortium name="The Broad Institute Genomics Platform"/>
            <consortium name="The Broad Institute Genome Sequencing Center for Infectious Disease"/>
            <person name="Wu L."/>
            <person name="Ma J."/>
        </authorList>
    </citation>
    <scope>NUCLEOTIDE SEQUENCE [LARGE SCALE GENOMIC DNA]</scope>
    <source>
        <strain evidence="2">JCM 12140</strain>
    </source>
</reference>